<keyword evidence="4 5" id="KW-0720">Serine protease</keyword>
<evidence type="ECO:0000256" key="3">
    <source>
        <dbReference type="ARBA" id="ARBA00022801"/>
    </source>
</evidence>
<feature type="active site" description="Charge relay system" evidence="5">
    <location>
        <position position="330"/>
    </location>
</feature>
<name>A0A560LBT0_9BRAD</name>
<dbReference type="CDD" id="cd00306">
    <property type="entry name" value="Peptidases_S8_S53"/>
    <property type="match status" value="1"/>
</dbReference>
<evidence type="ECO:0000313" key="8">
    <source>
        <dbReference type="Proteomes" id="UP000321304"/>
    </source>
</evidence>
<sequence>MRRIADSLSIAAAAIVWCLGSTSQAAGLKIANRPSDMVAVIPRPTATDVDLIKGVAELGAPQIVVFPKGADVAQFVTEKCGRPPGNFKIHPLYEKILLERNAGLTHSDLDSLPEQKALEIPACGKFIEDVTLPAPKGVEKLTKELAVPFDTGVFERVVKDPALRKDVQQIYTSALTDNSKDYETAWKSICSSTPNASLPGDIASCRNAIQIAAVNPKITKPNMVKEVTVPALTQLATSGVDVEPKDVRIALRTGVAEDAVRAAIPQLQNLEGQLKFVTEIEDVQRFGESCSKAAERKGDSWPYSVRDFLRVASLNGINQDQEGRRILIVDTGFDFSDPIRTDSTRLVFDPFYFHRLNQMVDPDPQRDKNEDGVKGNGGWAGVNLSGVSGRTSSATSIVFKHRSHGLSVAAVALGGRPVEELRRVVHLPMRLGFASLVALDTLNPIINTGHIEKALKFAAAAGNEFNVVNLSLSSTDKIPGWDDIVSNKGKGRVFVVAAGNDGNKLTGKDAVWPAAFGGKSAPPDTTSGAVVSVGAHDADGNLALFSNKGMAIDVLAPGCSVPSYELRLDSDGRAIGIVPRNETGTSFSAPLVSFVAALLMNSPKLAGRPGLVKARIQMGSDYDWALRDDVYASGILDIAKVLSVDNDVLELADANGGKSRNIRYGTVLNKSTIGEVECHPGDKLGFETVRKAARSGANDLLLFSNDDDTKPSGLERKFCDKSILDKVVFEFRDVETGDTTSIPGSAVLDYVPAP</sequence>
<comment type="caution">
    <text evidence="7">The sequence shown here is derived from an EMBL/GenBank/DDBJ whole genome shotgun (WGS) entry which is preliminary data.</text>
</comment>
<comment type="similarity">
    <text evidence="1 5">Belongs to the peptidase S8 family.</text>
</comment>
<dbReference type="InterPro" id="IPR036852">
    <property type="entry name" value="Peptidase_S8/S53_dom_sf"/>
</dbReference>
<dbReference type="SUPFAM" id="SSF52743">
    <property type="entry name" value="Subtilisin-like"/>
    <property type="match status" value="1"/>
</dbReference>
<feature type="active site" description="Charge relay system" evidence="5">
    <location>
        <position position="404"/>
    </location>
</feature>
<dbReference type="Pfam" id="PF00082">
    <property type="entry name" value="Peptidase_S8"/>
    <property type="match status" value="1"/>
</dbReference>
<dbReference type="Gene3D" id="3.40.50.200">
    <property type="entry name" value="Peptidase S8/S53 domain"/>
    <property type="match status" value="1"/>
</dbReference>
<keyword evidence="3 5" id="KW-0378">Hydrolase</keyword>
<dbReference type="Proteomes" id="UP000321304">
    <property type="component" value="Unassembled WGS sequence"/>
</dbReference>
<dbReference type="InterPro" id="IPR000209">
    <property type="entry name" value="Peptidase_S8/S53_dom"/>
</dbReference>
<dbReference type="GO" id="GO:0006508">
    <property type="term" value="P:proteolysis"/>
    <property type="evidence" value="ECO:0007669"/>
    <property type="project" value="UniProtKB-KW"/>
</dbReference>
<evidence type="ECO:0000259" key="6">
    <source>
        <dbReference type="Pfam" id="PF00082"/>
    </source>
</evidence>
<evidence type="ECO:0000256" key="4">
    <source>
        <dbReference type="ARBA" id="ARBA00022825"/>
    </source>
</evidence>
<evidence type="ECO:0000313" key="7">
    <source>
        <dbReference type="EMBL" id="TWB93036.1"/>
    </source>
</evidence>
<dbReference type="AlphaFoldDB" id="A0A560LBT0"/>
<dbReference type="GO" id="GO:0004252">
    <property type="term" value="F:serine-type endopeptidase activity"/>
    <property type="evidence" value="ECO:0007669"/>
    <property type="project" value="UniProtKB-UniRule"/>
</dbReference>
<protein>
    <submittedName>
        <fullName evidence="7">Subtilase family protein</fullName>
    </submittedName>
</protein>
<reference evidence="7 8" key="1">
    <citation type="submission" date="2019-06" db="EMBL/GenBank/DDBJ databases">
        <title>Genomic Encyclopedia of Type Strains, Phase IV (KMG-V): Genome sequencing to study the core and pangenomes of soil and plant-associated prokaryotes.</title>
        <authorList>
            <person name="Whitman W."/>
        </authorList>
    </citation>
    <scope>NUCLEOTIDE SEQUENCE [LARGE SCALE GENOMIC DNA]</scope>
    <source>
        <strain evidence="7 8">BR 10355</strain>
    </source>
</reference>
<dbReference type="InterPro" id="IPR050131">
    <property type="entry name" value="Peptidase_S8_subtilisin-like"/>
</dbReference>
<accession>A0A560LBT0</accession>
<dbReference type="RefSeq" id="WP_146990093.1">
    <property type="nucleotide sequence ID" value="NZ_VITY01000011.1"/>
</dbReference>
<evidence type="ECO:0000256" key="2">
    <source>
        <dbReference type="ARBA" id="ARBA00022670"/>
    </source>
</evidence>
<keyword evidence="2 5" id="KW-0645">Protease</keyword>
<organism evidence="7 8">
    <name type="scientific">Bradyrhizobium macuxiense</name>
    <dbReference type="NCBI Taxonomy" id="1755647"/>
    <lineage>
        <taxon>Bacteria</taxon>
        <taxon>Pseudomonadati</taxon>
        <taxon>Pseudomonadota</taxon>
        <taxon>Alphaproteobacteria</taxon>
        <taxon>Hyphomicrobiales</taxon>
        <taxon>Nitrobacteraceae</taxon>
        <taxon>Bradyrhizobium</taxon>
    </lineage>
</organism>
<feature type="domain" description="Peptidase S8/S53" evidence="6">
    <location>
        <begin position="398"/>
        <end position="601"/>
    </location>
</feature>
<evidence type="ECO:0000256" key="1">
    <source>
        <dbReference type="ARBA" id="ARBA00011073"/>
    </source>
</evidence>
<evidence type="ECO:0000256" key="5">
    <source>
        <dbReference type="PROSITE-ProRule" id="PRU01240"/>
    </source>
</evidence>
<dbReference type="PANTHER" id="PTHR43806">
    <property type="entry name" value="PEPTIDASE S8"/>
    <property type="match status" value="1"/>
</dbReference>
<dbReference type="EMBL" id="VITY01000011">
    <property type="protein sequence ID" value="TWB93036.1"/>
    <property type="molecule type" value="Genomic_DNA"/>
</dbReference>
<dbReference type="PROSITE" id="PS51892">
    <property type="entry name" value="SUBTILASE"/>
    <property type="match status" value="1"/>
</dbReference>
<proteinExistence type="inferred from homology"/>
<keyword evidence="8" id="KW-1185">Reference proteome</keyword>
<dbReference type="OrthoDB" id="8455679at2"/>
<gene>
    <name evidence="7" type="ORF">FBZ93_11175</name>
</gene>
<dbReference type="PANTHER" id="PTHR43806:SF11">
    <property type="entry name" value="CEREVISIN-RELATED"/>
    <property type="match status" value="1"/>
</dbReference>
<feature type="active site" description="Charge relay system" evidence="5">
    <location>
        <position position="586"/>
    </location>
</feature>